<evidence type="ECO:0000256" key="1">
    <source>
        <dbReference type="ARBA" id="ARBA00009882"/>
    </source>
</evidence>
<dbReference type="AlphaFoldDB" id="A0A4P9Y715"/>
<dbReference type="GO" id="GO:0005854">
    <property type="term" value="C:nascent polypeptide-associated complex"/>
    <property type="evidence" value="ECO:0007669"/>
    <property type="project" value="InterPro"/>
</dbReference>
<dbReference type="InterPro" id="IPR038187">
    <property type="entry name" value="NAC_A/B_dom_sf"/>
</dbReference>
<dbReference type="InterPro" id="IPR016641">
    <property type="entry name" value="EGD2/NACA0like"/>
</dbReference>
<feature type="domain" description="NAC-A/B" evidence="5">
    <location>
        <begin position="32"/>
        <end position="97"/>
    </location>
</feature>
<evidence type="ECO:0000313" key="7">
    <source>
        <dbReference type="Proteomes" id="UP000267251"/>
    </source>
</evidence>
<evidence type="ECO:0000313" key="6">
    <source>
        <dbReference type="EMBL" id="RKP14612.1"/>
    </source>
</evidence>
<dbReference type="CDD" id="cd22054">
    <property type="entry name" value="NAC_NACA"/>
    <property type="match status" value="1"/>
</dbReference>
<reference evidence="7" key="1">
    <citation type="journal article" date="2018" name="Nat. Microbiol.">
        <title>Leveraging single-cell genomics to expand the fungal tree of life.</title>
        <authorList>
            <person name="Ahrendt S.R."/>
            <person name="Quandt C.A."/>
            <person name="Ciobanu D."/>
            <person name="Clum A."/>
            <person name="Salamov A."/>
            <person name="Andreopoulos B."/>
            <person name="Cheng J.F."/>
            <person name="Woyke T."/>
            <person name="Pelin A."/>
            <person name="Henrissat B."/>
            <person name="Reynolds N.K."/>
            <person name="Benny G.L."/>
            <person name="Smith M.E."/>
            <person name="James T.Y."/>
            <person name="Grigoriev I.V."/>
        </authorList>
    </citation>
    <scope>NUCLEOTIDE SEQUENCE [LARGE SCALE GENOMIC DNA]</scope>
</reference>
<accession>A0A4P9Y715</accession>
<evidence type="ECO:0000256" key="3">
    <source>
        <dbReference type="ARBA" id="ARBA00030300"/>
    </source>
</evidence>
<keyword evidence="7" id="KW-1185">Reference proteome</keyword>
<dbReference type="PIRSF" id="PIRSF015901">
    <property type="entry name" value="NAC_alpha"/>
    <property type="match status" value="1"/>
</dbReference>
<evidence type="ECO:0000259" key="5">
    <source>
        <dbReference type="PROSITE" id="PS51151"/>
    </source>
</evidence>
<dbReference type="FunFam" id="2.20.70.30:FF:000002">
    <property type="entry name" value="Nascent polypeptide-associated complex (NAC), alpha subunit"/>
    <property type="match status" value="1"/>
</dbReference>
<feature type="compositionally biased region" description="Acidic residues" evidence="4">
    <location>
        <begin position="137"/>
        <end position="150"/>
    </location>
</feature>
<dbReference type="FunFam" id="1.10.8.10:FF:000006">
    <property type="entry name" value="Putative nascent polypeptide-associated complex subunit alpha"/>
    <property type="match status" value="1"/>
</dbReference>
<feature type="region of interest" description="Disordered" evidence="4">
    <location>
        <begin position="128"/>
        <end position="155"/>
    </location>
</feature>
<dbReference type="Proteomes" id="UP000267251">
    <property type="component" value="Unassembled WGS sequence"/>
</dbReference>
<dbReference type="Pfam" id="PF19026">
    <property type="entry name" value="UBA_HYPK"/>
    <property type="match status" value="1"/>
</dbReference>
<dbReference type="SMART" id="SM01407">
    <property type="entry name" value="NAC"/>
    <property type="match status" value="1"/>
</dbReference>
<comment type="similarity">
    <text evidence="1">Belongs to the NAC-alpha family.</text>
</comment>
<protein>
    <recommendedName>
        <fullName evidence="2">Nascent polypeptide-associated complex subunit alpha</fullName>
    </recommendedName>
    <alternativeName>
        <fullName evidence="3">Alpha-NAC</fullName>
    </alternativeName>
</protein>
<dbReference type="Gene3D" id="2.20.70.30">
    <property type="entry name" value="Nascent polypeptide-associated complex domain"/>
    <property type="match status" value="1"/>
</dbReference>
<proteinExistence type="inferred from homology"/>
<evidence type="ECO:0000256" key="4">
    <source>
        <dbReference type="SAM" id="MobiDB-lite"/>
    </source>
</evidence>
<dbReference type="Pfam" id="PF01849">
    <property type="entry name" value="NAC"/>
    <property type="match status" value="1"/>
</dbReference>
<name>A0A4P9Y715_9FUNG</name>
<sequence length="190" mass="20505">MAEEKIENVNEDIISQEIEEDEEMLDAAGVQSRGEKKARKALVKLGLKRLPGINRVTIRRARNVLFVVARPDVYKSANSDTYIVFGEAKVEDMGAQAAAMQAQAQAAAQAASAQNDGEAPTLTEGDLAEAAAASKPEEEEDDDEEVDEDGVESKDIELVMAQANVKRSKAVKALKASNNDIVNAIMELTM</sequence>
<gene>
    <name evidence="6" type="ORF">BJ684DRAFT_8299</name>
</gene>
<dbReference type="EMBL" id="KZ987812">
    <property type="protein sequence ID" value="RKP14612.1"/>
    <property type="molecule type" value="Genomic_DNA"/>
</dbReference>
<dbReference type="CDD" id="cd14358">
    <property type="entry name" value="UBA_NAC_euk"/>
    <property type="match status" value="1"/>
</dbReference>
<dbReference type="Gene3D" id="1.10.8.10">
    <property type="entry name" value="DNA helicase RuvA subunit, C-terminal domain"/>
    <property type="match status" value="1"/>
</dbReference>
<dbReference type="InterPro" id="IPR002715">
    <property type="entry name" value="Nas_poly-pep-assoc_cplx_dom"/>
</dbReference>
<evidence type="ECO:0000256" key="2">
    <source>
        <dbReference type="ARBA" id="ARBA00014437"/>
    </source>
</evidence>
<organism evidence="6 7">
    <name type="scientific">Piptocephalis cylindrospora</name>
    <dbReference type="NCBI Taxonomy" id="1907219"/>
    <lineage>
        <taxon>Eukaryota</taxon>
        <taxon>Fungi</taxon>
        <taxon>Fungi incertae sedis</taxon>
        <taxon>Zoopagomycota</taxon>
        <taxon>Zoopagomycotina</taxon>
        <taxon>Zoopagomycetes</taxon>
        <taxon>Zoopagales</taxon>
        <taxon>Piptocephalidaceae</taxon>
        <taxon>Piptocephalis</taxon>
    </lineage>
</organism>
<dbReference type="PANTHER" id="PTHR21713">
    <property type="entry name" value="NASCENT POLYPEPTIDE ASSOCIATED COMPLEX ALPHA SUBUNIT-RELATED"/>
    <property type="match status" value="1"/>
</dbReference>
<dbReference type="PROSITE" id="PS51151">
    <property type="entry name" value="NAC_AB"/>
    <property type="match status" value="1"/>
</dbReference>
<dbReference type="OrthoDB" id="3169036at2759"/>
<dbReference type="InterPro" id="IPR044034">
    <property type="entry name" value="NAC-like_UBA"/>
</dbReference>